<protein>
    <submittedName>
        <fullName evidence="1">Uncharacterized protein</fullName>
    </submittedName>
</protein>
<reference evidence="1 2" key="1">
    <citation type="submission" date="2018-07" db="EMBL/GenBank/DDBJ databases">
        <title>Halomonas rutogse sp. nov., isolated from Lake TangqianCo on Tibetan Plateau.</title>
        <authorList>
            <person name="Lu H."/>
            <person name="Xing P."/>
            <person name="Wu Q."/>
        </authorList>
    </citation>
    <scope>NUCLEOTIDE SEQUENCE [LARGE SCALE GENOMIC DNA]</scope>
    <source>
        <strain evidence="1 2">TQ8S</strain>
    </source>
</reference>
<name>A0A368U9G0_9GAMM</name>
<evidence type="ECO:0000313" key="2">
    <source>
        <dbReference type="Proteomes" id="UP000253204"/>
    </source>
</evidence>
<gene>
    <name evidence="1" type="ORF">DU506_01495</name>
</gene>
<keyword evidence="2" id="KW-1185">Reference proteome</keyword>
<organism evidence="1 2">
    <name type="scientific">Vreelandella rituensis</name>
    <dbReference type="NCBI Taxonomy" id="2282306"/>
    <lineage>
        <taxon>Bacteria</taxon>
        <taxon>Pseudomonadati</taxon>
        <taxon>Pseudomonadota</taxon>
        <taxon>Gammaproteobacteria</taxon>
        <taxon>Oceanospirillales</taxon>
        <taxon>Halomonadaceae</taxon>
        <taxon>Vreelandella</taxon>
    </lineage>
</organism>
<proteinExistence type="predicted"/>
<comment type="caution">
    <text evidence="1">The sequence shown here is derived from an EMBL/GenBank/DDBJ whole genome shotgun (WGS) entry which is preliminary data.</text>
</comment>
<evidence type="ECO:0000313" key="1">
    <source>
        <dbReference type="EMBL" id="RCV93859.1"/>
    </source>
</evidence>
<dbReference type="RefSeq" id="WP_114485187.1">
    <property type="nucleotide sequence ID" value="NZ_CBCSHM010000001.1"/>
</dbReference>
<dbReference type="Proteomes" id="UP000253204">
    <property type="component" value="Unassembled WGS sequence"/>
</dbReference>
<sequence length="176" mass="18911">MLNATTPSVNRDIKLGAVLHHCPGLSHKFAMLVVREVEAYGEQHRYSRSRPLPQETSRAIIANALALQAEDGKRHTLEGIPGLVLETRIAWGIDIPLRGAVVIPSSGEPISAETVERCVQAIITPLEKSVRPKASALSKALNGKHSPLPALLSQLPKGTMVCLRLIPLTDTLQAAA</sequence>
<dbReference type="AlphaFoldDB" id="A0A368U9G0"/>
<accession>A0A368U9G0</accession>
<dbReference type="EMBL" id="QPIJ01000001">
    <property type="protein sequence ID" value="RCV93859.1"/>
    <property type="molecule type" value="Genomic_DNA"/>
</dbReference>